<dbReference type="STRING" id="407234.SAMN05421795_101105"/>
<evidence type="ECO:0000313" key="3">
    <source>
        <dbReference type="Proteomes" id="UP000186098"/>
    </source>
</evidence>
<dbReference type="Proteomes" id="UP000186098">
    <property type="component" value="Unassembled WGS sequence"/>
</dbReference>
<keyword evidence="3" id="KW-1185">Reference proteome</keyword>
<feature type="transmembrane region" description="Helical" evidence="1">
    <location>
        <begin position="12"/>
        <end position="32"/>
    </location>
</feature>
<keyword evidence="1" id="KW-0812">Transmembrane</keyword>
<dbReference type="Pfam" id="PF09838">
    <property type="entry name" value="DUF2065"/>
    <property type="match status" value="1"/>
</dbReference>
<dbReference type="AlphaFoldDB" id="A0A1N7JKL1"/>
<dbReference type="EMBL" id="FTOM01000001">
    <property type="protein sequence ID" value="SIS49902.1"/>
    <property type="molecule type" value="Genomic_DNA"/>
</dbReference>
<keyword evidence="1" id="KW-1133">Transmembrane helix</keyword>
<gene>
    <name evidence="2" type="ORF">SAMN05421795_101105</name>
</gene>
<dbReference type="RefSeq" id="WP_076362986.1">
    <property type="nucleotide sequence ID" value="NZ_FTOM01000001.1"/>
</dbReference>
<feature type="transmembrane region" description="Helical" evidence="1">
    <location>
        <begin position="53"/>
        <end position="69"/>
    </location>
</feature>
<dbReference type="InterPro" id="IPR019201">
    <property type="entry name" value="DUF2065"/>
</dbReference>
<proteinExistence type="predicted"/>
<reference evidence="3" key="1">
    <citation type="submission" date="2017-01" db="EMBL/GenBank/DDBJ databases">
        <authorList>
            <person name="Varghese N."/>
            <person name="Submissions S."/>
        </authorList>
    </citation>
    <scope>NUCLEOTIDE SEQUENCE [LARGE SCALE GENOMIC DNA]</scope>
    <source>
        <strain evidence="3">DSM 18714</strain>
    </source>
</reference>
<sequence length="106" mass="11078">MSGAGLPALSPGLIVAALAAVLIVEGLVLALAPRQIERVLAALAELSPEMRRNLGLVAMTIGIGLLWLIRSPGVPECPPLRKARVPRAFLRFIPSVFSTASAEICA</sequence>
<evidence type="ECO:0000256" key="1">
    <source>
        <dbReference type="SAM" id="Phobius"/>
    </source>
</evidence>
<name>A0A1N7JKL1_9RHOB</name>
<evidence type="ECO:0000313" key="2">
    <source>
        <dbReference type="EMBL" id="SIS49902.1"/>
    </source>
</evidence>
<protein>
    <submittedName>
        <fullName evidence="2">Uncharacterized conserved protein YjeT, DUF2065 family</fullName>
    </submittedName>
</protein>
<keyword evidence="1" id="KW-0472">Membrane</keyword>
<organism evidence="2 3">
    <name type="scientific">Phaeovulum vinaykumarii</name>
    <dbReference type="NCBI Taxonomy" id="407234"/>
    <lineage>
        <taxon>Bacteria</taxon>
        <taxon>Pseudomonadati</taxon>
        <taxon>Pseudomonadota</taxon>
        <taxon>Alphaproteobacteria</taxon>
        <taxon>Rhodobacterales</taxon>
        <taxon>Paracoccaceae</taxon>
        <taxon>Phaeovulum</taxon>
    </lineage>
</organism>
<accession>A0A1N7JKL1</accession>